<keyword evidence="1" id="KW-1133">Transmembrane helix</keyword>
<keyword evidence="1" id="KW-0472">Membrane</keyword>
<accession>A0ABN9IWD6</accession>
<evidence type="ECO:0000256" key="1">
    <source>
        <dbReference type="SAM" id="Phobius"/>
    </source>
</evidence>
<proteinExistence type="predicted"/>
<evidence type="ECO:0008006" key="4">
    <source>
        <dbReference type="Google" id="ProtNLM"/>
    </source>
</evidence>
<sequence length="81" mass="8552">MGRKAAALGAEPTLKRHLARRLASRFALRVHVVLILLGCAIAIGLLLRWAAPAYRLRANKSSTTGTTASSIRMDASGIVAA</sequence>
<name>A0ABN9IWD6_9RALS</name>
<dbReference type="RefSeq" id="WP_316665646.1">
    <property type="nucleotide sequence ID" value="NZ_CATZBU010000004.1"/>
</dbReference>
<dbReference type="EMBL" id="CATZBU010000004">
    <property type="protein sequence ID" value="CAJ0791241.1"/>
    <property type="molecule type" value="Genomic_DNA"/>
</dbReference>
<evidence type="ECO:0000313" key="2">
    <source>
        <dbReference type="EMBL" id="CAJ0791241.1"/>
    </source>
</evidence>
<organism evidence="2 3">
    <name type="scientific">Ralstonia psammae</name>
    <dbReference type="NCBI Taxonomy" id="3058598"/>
    <lineage>
        <taxon>Bacteria</taxon>
        <taxon>Pseudomonadati</taxon>
        <taxon>Pseudomonadota</taxon>
        <taxon>Betaproteobacteria</taxon>
        <taxon>Burkholderiales</taxon>
        <taxon>Burkholderiaceae</taxon>
        <taxon>Ralstonia</taxon>
    </lineage>
</organism>
<gene>
    <name evidence="2" type="ORF">LMG19083_02120</name>
</gene>
<dbReference type="Proteomes" id="UP001189813">
    <property type="component" value="Unassembled WGS sequence"/>
</dbReference>
<evidence type="ECO:0000313" key="3">
    <source>
        <dbReference type="Proteomes" id="UP001189813"/>
    </source>
</evidence>
<protein>
    <recommendedName>
        <fullName evidence="4">Transmembrane protein</fullName>
    </recommendedName>
</protein>
<feature type="transmembrane region" description="Helical" evidence="1">
    <location>
        <begin position="26"/>
        <end position="51"/>
    </location>
</feature>
<reference evidence="2 3" key="1">
    <citation type="submission" date="2023-07" db="EMBL/GenBank/DDBJ databases">
        <authorList>
            <person name="Peeters C."/>
        </authorList>
    </citation>
    <scope>NUCLEOTIDE SEQUENCE [LARGE SCALE GENOMIC DNA]</scope>
    <source>
        <strain evidence="2 3">LMG 19083</strain>
    </source>
</reference>
<comment type="caution">
    <text evidence="2">The sequence shown here is derived from an EMBL/GenBank/DDBJ whole genome shotgun (WGS) entry which is preliminary data.</text>
</comment>
<keyword evidence="1" id="KW-0812">Transmembrane</keyword>
<keyword evidence="3" id="KW-1185">Reference proteome</keyword>